<name>A0A9E7R4N5_9EURY</name>
<dbReference type="InterPro" id="IPR014729">
    <property type="entry name" value="Rossmann-like_a/b/a_fold"/>
</dbReference>
<evidence type="ECO:0000313" key="4">
    <source>
        <dbReference type="Proteomes" id="UP001057580"/>
    </source>
</evidence>
<comment type="similarity">
    <text evidence="1">Belongs to the universal stress protein A family.</text>
</comment>
<dbReference type="RefSeq" id="WP_260593615.1">
    <property type="nucleotide sequence ID" value="NZ_CP104003.1"/>
</dbReference>
<dbReference type="PRINTS" id="PR01438">
    <property type="entry name" value="UNVRSLSTRESS"/>
</dbReference>
<dbReference type="InterPro" id="IPR006015">
    <property type="entry name" value="Universal_stress_UspA"/>
</dbReference>
<proteinExistence type="inferred from homology"/>
<dbReference type="PANTHER" id="PTHR46268:SF6">
    <property type="entry name" value="UNIVERSAL STRESS PROTEIN UP12"/>
    <property type="match status" value="1"/>
</dbReference>
<accession>A0A9E7R4N5</accession>
<feature type="domain" description="UspA" evidence="2">
    <location>
        <begin position="1"/>
        <end position="139"/>
    </location>
</feature>
<dbReference type="KEGG" id="ssai:N0B31_21035"/>
<evidence type="ECO:0000256" key="1">
    <source>
        <dbReference type="ARBA" id="ARBA00008791"/>
    </source>
</evidence>
<organism evidence="3 4">
    <name type="scientific">Salinirubellus salinus</name>
    <dbReference type="NCBI Taxonomy" id="1364945"/>
    <lineage>
        <taxon>Archaea</taxon>
        <taxon>Methanobacteriati</taxon>
        <taxon>Methanobacteriota</taxon>
        <taxon>Stenosarchaea group</taxon>
        <taxon>Halobacteria</taxon>
        <taxon>Halobacteriales</taxon>
        <taxon>Natronomonadaceae</taxon>
        <taxon>Salinirubellus</taxon>
    </lineage>
</organism>
<sequence length="148" mass="16333">MYERILIPVDGSEDAERGVAHGIDLAASVGATLHLLYVVEEGGNPWLSDTMEDQQERAKEYGQEILDEVAERATDAGVEVVTRVEVGPRVHEKITDYSEDEGMDLIVMGSGYRGRFGNLLGSTAEKVLQSSRVPVTTIRRRRDNQDDG</sequence>
<evidence type="ECO:0000259" key="2">
    <source>
        <dbReference type="Pfam" id="PF00582"/>
    </source>
</evidence>
<dbReference type="AlphaFoldDB" id="A0A9E7R4N5"/>
<dbReference type="EMBL" id="CP104003">
    <property type="protein sequence ID" value="UWM54595.1"/>
    <property type="molecule type" value="Genomic_DNA"/>
</dbReference>
<dbReference type="Gene3D" id="3.40.50.620">
    <property type="entry name" value="HUPs"/>
    <property type="match status" value="1"/>
</dbReference>
<protein>
    <submittedName>
        <fullName evidence="3">Universal stress protein</fullName>
    </submittedName>
</protein>
<dbReference type="PANTHER" id="PTHR46268">
    <property type="entry name" value="STRESS RESPONSE PROTEIN NHAX"/>
    <property type="match status" value="1"/>
</dbReference>
<dbReference type="Pfam" id="PF00582">
    <property type="entry name" value="Usp"/>
    <property type="match status" value="1"/>
</dbReference>
<gene>
    <name evidence="3" type="ORF">N0B31_21035</name>
</gene>
<dbReference type="Proteomes" id="UP001057580">
    <property type="component" value="Chromosome"/>
</dbReference>
<keyword evidence="4" id="KW-1185">Reference proteome</keyword>
<dbReference type="SUPFAM" id="SSF52402">
    <property type="entry name" value="Adenine nucleotide alpha hydrolases-like"/>
    <property type="match status" value="1"/>
</dbReference>
<reference evidence="3" key="1">
    <citation type="submission" date="2022-09" db="EMBL/GenBank/DDBJ databases">
        <title>Diverse halophilic archaea isolated from saline environments.</title>
        <authorList>
            <person name="Cui H.-L."/>
        </authorList>
    </citation>
    <scope>NUCLEOTIDE SEQUENCE</scope>
    <source>
        <strain evidence="3">ZS-35-S2</strain>
    </source>
</reference>
<evidence type="ECO:0000313" key="3">
    <source>
        <dbReference type="EMBL" id="UWM54595.1"/>
    </source>
</evidence>
<dbReference type="InterPro" id="IPR006016">
    <property type="entry name" value="UspA"/>
</dbReference>
<dbReference type="CDD" id="cd00293">
    <property type="entry name" value="USP-like"/>
    <property type="match status" value="1"/>
</dbReference>
<dbReference type="PIRSF" id="PIRSF006276">
    <property type="entry name" value="UspA"/>
    <property type="match status" value="1"/>
</dbReference>
<dbReference type="GeneID" id="74944963"/>